<gene>
    <name evidence="2" type="ORF">MBHS_03547</name>
</gene>
<organism evidence="2 3">
    <name type="scientific">Candidatus Venteria ishoeyi</name>
    <dbReference type="NCBI Taxonomy" id="1899563"/>
    <lineage>
        <taxon>Bacteria</taxon>
        <taxon>Pseudomonadati</taxon>
        <taxon>Pseudomonadota</taxon>
        <taxon>Gammaproteobacteria</taxon>
        <taxon>Thiotrichales</taxon>
        <taxon>Thiotrichaceae</taxon>
        <taxon>Venteria</taxon>
    </lineage>
</organism>
<accession>A0A1H6FDD5</accession>
<name>A0A1H6FDD5_9GAMM</name>
<evidence type="ECO:0000313" key="2">
    <source>
        <dbReference type="EMBL" id="SEH07663.1"/>
    </source>
</evidence>
<feature type="chain" id="PRO_5014601961" evidence="1">
    <location>
        <begin position="23"/>
        <end position="90"/>
    </location>
</feature>
<evidence type="ECO:0000313" key="3">
    <source>
        <dbReference type="Proteomes" id="UP000236724"/>
    </source>
</evidence>
<evidence type="ECO:0000256" key="1">
    <source>
        <dbReference type="SAM" id="SignalP"/>
    </source>
</evidence>
<reference evidence="2 3" key="1">
    <citation type="submission" date="2016-10" db="EMBL/GenBank/DDBJ databases">
        <authorList>
            <person name="de Groot N.N."/>
        </authorList>
    </citation>
    <scope>NUCLEOTIDE SEQUENCE [LARGE SCALE GENOMIC DNA]</scope>
    <source>
        <strain evidence="2">MBHS1</strain>
    </source>
</reference>
<proteinExistence type="predicted"/>
<dbReference type="OrthoDB" id="5625698at2"/>
<dbReference type="EMBL" id="FMSV02000537">
    <property type="protein sequence ID" value="SEH07663.1"/>
    <property type="molecule type" value="Genomic_DNA"/>
</dbReference>
<keyword evidence="1" id="KW-0732">Signal</keyword>
<sequence length="90" mass="10191">MKNYLLAITAMALLFAANMSYAGQPTDINYCARGTNVLGVRYSVYTVRCSDGKKREITSWNKRKKWCVGTSRKCTNDQLKAAQMACRQKK</sequence>
<protein>
    <submittedName>
        <fullName evidence="2">Uncharacterized protein</fullName>
    </submittedName>
</protein>
<feature type="signal peptide" evidence="1">
    <location>
        <begin position="1"/>
        <end position="22"/>
    </location>
</feature>
<keyword evidence="3" id="KW-1185">Reference proteome</keyword>
<dbReference type="AlphaFoldDB" id="A0A1H6FDD5"/>
<dbReference type="RefSeq" id="WP_103921293.1">
    <property type="nucleotide sequence ID" value="NZ_FMSV02000537.1"/>
</dbReference>
<dbReference type="Proteomes" id="UP000236724">
    <property type="component" value="Unassembled WGS sequence"/>
</dbReference>